<feature type="transmembrane region" description="Helical" evidence="1">
    <location>
        <begin position="303"/>
        <end position="321"/>
    </location>
</feature>
<comment type="caution">
    <text evidence="3">The sequence shown here is derived from an EMBL/GenBank/DDBJ whole genome shotgun (WGS) entry which is preliminary data.</text>
</comment>
<keyword evidence="1" id="KW-0472">Membrane</keyword>
<gene>
    <name evidence="3" type="ORF">ACKW6Q_05460</name>
</gene>
<dbReference type="RefSeq" id="WP_117614949.1">
    <property type="nucleotide sequence ID" value="NZ_JBJXVJ010000001.1"/>
</dbReference>
<protein>
    <submittedName>
        <fullName evidence="3">Acyltransferase family protein</fullName>
        <ecNumber evidence="3">2.3.-.-</ecNumber>
    </submittedName>
</protein>
<feature type="transmembrane region" description="Helical" evidence="1">
    <location>
        <begin position="148"/>
        <end position="168"/>
    </location>
</feature>
<evidence type="ECO:0000313" key="3">
    <source>
        <dbReference type="EMBL" id="MFN1216418.1"/>
    </source>
</evidence>
<feature type="transmembrane region" description="Helical" evidence="1">
    <location>
        <begin position="239"/>
        <end position="257"/>
    </location>
</feature>
<evidence type="ECO:0000259" key="2">
    <source>
        <dbReference type="Pfam" id="PF01757"/>
    </source>
</evidence>
<feature type="transmembrane region" description="Helical" evidence="1">
    <location>
        <begin position="86"/>
        <end position="105"/>
    </location>
</feature>
<reference evidence="3 4" key="1">
    <citation type="submission" date="2024-12" db="EMBL/GenBank/DDBJ databases">
        <title>Draft genome sequence of Chryseobacterium kwangjuense AG447.</title>
        <authorList>
            <person name="Cheptsov V.S."/>
            <person name="Belov A."/>
            <person name="Zavarzina A.G."/>
        </authorList>
    </citation>
    <scope>NUCLEOTIDE SEQUENCE [LARGE SCALE GENOMIC DNA]</scope>
    <source>
        <strain evidence="3 4">AG447</strain>
    </source>
</reference>
<evidence type="ECO:0000256" key="1">
    <source>
        <dbReference type="SAM" id="Phobius"/>
    </source>
</evidence>
<dbReference type="EMBL" id="JBJXVJ010000001">
    <property type="protein sequence ID" value="MFN1216418.1"/>
    <property type="molecule type" value="Genomic_DNA"/>
</dbReference>
<organism evidence="3 4">
    <name type="scientific">Chryseobacterium kwangjuense</name>
    <dbReference type="NCBI Taxonomy" id="267125"/>
    <lineage>
        <taxon>Bacteria</taxon>
        <taxon>Pseudomonadati</taxon>
        <taxon>Bacteroidota</taxon>
        <taxon>Flavobacteriia</taxon>
        <taxon>Flavobacteriales</taxon>
        <taxon>Weeksellaceae</taxon>
        <taxon>Chryseobacterium group</taxon>
        <taxon>Chryseobacterium</taxon>
    </lineage>
</organism>
<feature type="transmembrane region" description="Helical" evidence="1">
    <location>
        <begin position="45"/>
        <end position="66"/>
    </location>
</feature>
<dbReference type="PANTHER" id="PTHR23028">
    <property type="entry name" value="ACETYLTRANSFERASE"/>
    <property type="match status" value="1"/>
</dbReference>
<sequence>MMIQKNINKINNFDLIRLLAALQVVFTHSVHHLEMKGSIGEFGTLFVYYFPGVPIFFTISGFLIYWSFDRNSDNLIKYFKNRLLRLFPALWFCLILTIILLLFDAKDPFLITSAKQFWFWIIGQMTVFQFWTPDILRFWGVGTPNGSLWTIAVEMQFYIFVPVLFFLIKKFRKNTLTIILVFIASSLAFNFYFGKFSEDSMVYKLAGVSVFPYLYNFLFGVLAYIYWDRIKAFVEGKMLIWLVMYLVYINVFGNWLGNDLNSYFIYTPYQFLSNIFLAFLVLSTAFTFNGISNKLLHHNDISYGVYIFHMLIINFFVQRGMIESTTYFIMVFAGTIILASVSWFFVEKYFLKLKKNK</sequence>
<dbReference type="Proteomes" id="UP001634154">
    <property type="component" value="Unassembled WGS sequence"/>
</dbReference>
<dbReference type="InterPro" id="IPR050879">
    <property type="entry name" value="Acyltransferase_3"/>
</dbReference>
<keyword evidence="1" id="KW-0812">Transmembrane</keyword>
<feature type="transmembrane region" description="Helical" evidence="1">
    <location>
        <begin position="269"/>
        <end position="291"/>
    </location>
</feature>
<keyword evidence="3" id="KW-0012">Acyltransferase</keyword>
<feature type="transmembrane region" description="Helical" evidence="1">
    <location>
        <begin position="175"/>
        <end position="193"/>
    </location>
</feature>
<name>A0ABW9JZA5_9FLAO</name>
<dbReference type="EC" id="2.3.-.-" evidence="3"/>
<evidence type="ECO:0000313" key="4">
    <source>
        <dbReference type="Proteomes" id="UP001634154"/>
    </source>
</evidence>
<accession>A0ABW9JZA5</accession>
<feature type="transmembrane region" description="Helical" evidence="1">
    <location>
        <begin position="205"/>
        <end position="227"/>
    </location>
</feature>
<dbReference type="Pfam" id="PF01757">
    <property type="entry name" value="Acyl_transf_3"/>
    <property type="match status" value="1"/>
</dbReference>
<proteinExistence type="predicted"/>
<keyword evidence="4" id="KW-1185">Reference proteome</keyword>
<keyword evidence="1" id="KW-1133">Transmembrane helix</keyword>
<feature type="domain" description="Acyltransferase 3" evidence="2">
    <location>
        <begin position="11"/>
        <end position="341"/>
    </location>
</feature>
<dbReference type="PANTHER" id="PTHR23028:SF53">
    <property type="entry name" value="ACYL_TRANSF_3 DOMAIN-CONTAINING PROTEIN"/>
    <property type="match status" value="1"/>
</dbReference>
<feature type="transmembrane region" description="Helical" evidence="1">
    <location>
        <begin position="327"/>
        <end position="346"/>
    </location>
</feature>
<keyword evidence="3" id="KW-0808">Transferase</keyword>
<dbReference type="GO" id="GO:0016746">
    <property type="term" value="F:acyltransferase activity"/>
    <property type="evidence" value="ECO:0007669"/>
    <property type="project" value="UniProtKB-KW"/>
</dbReference>
<feature type="transmembrane region" description="Helical" evidence="1">
    <location>
        <begin position="117"/>
        <end position="136"/>
    </location>
</feature>
<dbReference type="InterPro" id="IPR002656">
    <property type="entry name" value="Acyl_transf_3_dom"/>
</dbReference>